<sequence>MHGFRNATLAIGLAALPGVCPAETRALPAAHCIDGRTITESYQADDRTLAIRGGDGRRHVLALGASCPGILEGEGVQVIGWSGWVCGLDGEVVRSGTRECPVAGTAVIDTRTYADLLKRAHADMQTLDTVVVTSARQRGFRGTPDYCVANSWMRGWHETPEGIVVEVSPRRSGGHRFYRIETRGSCSMQSGAASMSLVSAMGLGMVCGNAGDHVVFTRDNTGGMPGLDTFHGAVSPFGARCEVSQVYPLER</sequence>
<dbReference type="RefSeq" id="WP_133393978.1">
    <property type="nucleotide sequence ID" value="NZ_SMTG01000004.1"/>
</dbReference>
<gene>
    <name evidence="1" type="ORF">E2F49_11325</name>
</gene>
<name>A0A4R5U9H8_9GAMM</name>
<protein>
    <submittedName>
        <fullName evidence="1">Uncharacterized protein</fullName>
    </submittedName>
</protein>
<dbReference type="OrthoDB" id="5998574at2"/>
<evidence type="ECO:0000313" key="1">
    <source>
        <dbReference type="EMBL" id="TDK30922.1"/>
    </source>
</evidence>
<comment type="caution">
    <text evidence="1">The sequence shown here is derived from an EMBL/GenBank/DDBJ whole genome shotgun (WGS) entry which is preliminary data.</text>
</comment>
<organism evidence="1 2">
    <name type="scientific">Luteimonas terrae</name>
    <dbReference type="NCBI Taxonomy" id="1530191"/>
    <lineage>
        <taxon>Bacteria</taxon>
        <taxon>Pseudomonadati</taxon>
        <taxon>Pseudomonadota</taxon>
        <taxon>Gammaproteobacteria</taxon>
        <taxon>Lysobacterales</taxon>
        <taxon>Lysobacteraceae</taxon>
        <taxon>Luteimonas</taxon>
    </lineage>
</organism>
<reference evidence="1 2" key="1">
    <citation type="submission" date="2019-03" db="EMBL/GenBank/DDBJ databases">
        <title>Luteimonas zhaokaii sp.nov., isolated from the rectal contents of Plateau pika in Yushu, Qinghai Province, China.</title>
        <authorList>
            <person name="Zhang G."/>
        </authorList>
    </citation>
    <scope>NUCLEOTIDE SEQUENCE [LARGE SCALE GENOMIC DNA]</scope>
    <source>
        <strain evidence="1 2">THG-MD21</strain>
    </source>
</reference>
<dbReference type="EMBL" id="SMTG01000004">
    <property type="protein sequence ID" value="TDK30922.1"/>
    <property type="molecule type" value="Genomic_DNA"/>
</dbReference>
<accession>A0A4R5U9H8</accession>
<keyword evidence="2" id="KW-1185">Reference proteome</keyword>
<evidence type="ECO:0000313" key="2">
    <source>
        <dbReference type="Proteomes" id="UP000295543"/>
    </source>
</evidence>
<dbReference type="AlphaFoldDB" id="A0A4R5U9H8"/>
<dbReference type="Proteomes" id="UP000295543">
    <property type="component" value="Unassembled WGS sequence"/>
</dbReference>
<proteinExistence type="predicted"/>